<dbReference type="Gene3D" id="3.40.50.300">
    <property type="entry name" value="P-loop containing nucleotide triphosphate hydrolases"/>
    <property type="match status" value="1"/>
</dbReference>
<dbReference type="PRINTS" id="PR01657">
    <property type="entry name" value="MCMFAMILY"/>
</dbReference>
<dbReference type="InterPro" id="IPR025158">
    <property type="entry name" value="Mg_chelat-rel_C"/>
</dbReference>
<dbReference type="Pfam" id="PF01078">
    <property type="entry name" value="Mg_chelatase"/>
    <property type="match status" value="1"/>
</dbReference>
<dbReference type="InterPro" id="IPR014721">
    <property type="entry name" value="Ribsml_uS5_D2-typ_fold_subgr"/>
</dbReference>
<evidence type="ECO:0000256" key="1">
    <source>
        <dbReference type="ARBA" id="ARBA00006354"/>
    </source>
</evidence>
<dbReference type="InterPro" id="IPR027417">
    <property type="entry name" value="P-loop_NTPase"/>
</dbReference>
<gene>
    <name evidence="5" type="ORF">H9982_00830</name>
</gene>
<dbReference type="Gene3D" id="3.30.230.10">
    <property type="match status" value="1"/>
</dbReference>
<evidence type="ECO:0000256" key="2">
    <source>
        <dbReference type="ARBA" id="ARBA00022741"/>
    </source>
</evidence>
<reference evidence="5" key="1">
    <citation type="journal article" date="2021" name="PeerJ">
        <title>Extensive microbial diversity within the chicken gut microbiome revealed by metagenomics and culture.</title>
        <authorList>
            <person name="Gilroy R."/>
            <person name="Ravi A."/>
            <person name="Getino M."/>
            <person name="Pursley I."/>
            <person name="Horton D.L."/>
            <person name="Alikhan N.F."/>
            <person name="Baker D."/>
            <person name="Gharbi K."/>
            <person name="Hall N."/>
            <person name="Watson M."/>
            <person name="Adriaenssens E.M."/>
            <person name="Foster-Nyarko E."/>
            <person name="Jarju S."/>
            <person name="Secka A."/>
            <person name="Antonio M."/>
            <person name="Oren A."/>
            <person name="Chaudhuri R.R."/>
            <person name="La Ragione R."/>
            <person name="Hildebrand F."/>
            <person name="Pallen M.J."/>
        </authorList>
    </citation>
    <scope>NUCLEOTIDE SEQUENCE</scope>
    <source>
        <strain evidence="5">ChiHjej12B11-16260</strain>
    </source>
</reference>
<dbReference type="Pfam" id="PF13335">
    <property type="entry name" value="Mg_chelatase_C"/>
    <property type="match status" value="1"/>
</dbReference>
<keyword evidence="2" id="KW-0547">Nucleotide-binding</keyword>
<dbReference type="SMART" id="SM00382">
    <property type="entry name" value="AAA"/>
    <property type="match status" value="1"/>
</dbReference>
<protein>
    <submittedName>
        <fullName evidence="5">YifB family Mg chelatase-like AAA ATPase</fullName>
    </submittedName>
</protein>
<evidence type="ECO:0000313" key="5">
    <source>
        <dbReference type="EMBL" id="HIX44741.1"/>
    </source>
</evidence>
<dbReference type="GO" id="GO:0005524">
    <property type="term" value="F:ATP binding"/>
    <property type="evidence" value="ECO:0007669"/>
    <property type="project" value="UniProtKB-KW"/>
</dbReference>
<feature type="domain" description="AAA+ ATPase" evidence="4">
    <location>
        <begin position="213"/>
        <end position="396"/>
    </location>
</feature>
<name>A0A9D2APY4_9BACT</name>
<dbReference type="InterPro" id="IPR045006">
    <property type="entry name" value="CHLI-like"/>
</dbReference>
<keyword evidence="3" id="KW-0067">ATP-binding</keyword>
<organism evidence="5 6">
    <name type="scientific">Candidatus Barnesiella excrementipullorum</name>
    <dbReference type="NCBI Taxonomy" id="2838479"/>
    <lineage>
        <taxon>Bacteria</taxon>
        <taxon>Pseudomonadati</taxon>
        <taxon>Bacteroidota</taxon>
        <taxon>Bacteroidia</taxon>
        <taxon>Bacteroidales</taxon>
        <taxon>Barnesiellaceae</taxon>
        <taxon>Barnesiella</taxon>
    </lineage>
</organism>
<dbReference type="AlphaFoldDB" id="A0A9D2APY4"/>
<proteinExistence type="inferred from homology"/>
<dbReference type="InterPro" id="IPR000523">
    <property type="entry name" value="Mg_chelatse_chII-like_cat_dom"/>
</dbReference>
<dbReference type="InterPro" id="IPR001208">
    <property type="entry name" value="MCM_dom"/>
</dbReference>
<dbReference type="PANTHER" id="PTHR32039:SF7">
    <property type="entry name" value="COMPETENCE PROTEIN COMM"/>
    <property type="match status" value="1"/>
</dbReference>
<evidence type="ECO:0000256" key="3">
    <source>
        <dbReference type="ARBA" id="ARBA00022840"/>
    </source>
</evidence>
<comment type="similarity">
    <text evidence="1">Belongs to the Mg-chelatase subunits D/I family. ComM subfamily.</text>
</comment>
<evidence type="ECO:0000313" key="6">
    <source>
        <dbReference type="Proteomes" id="UP000824246"/>
    </source>
</evidence>
<dbReference type="GO" id="GO:0003677">
    <property type="term" value="F:DNA binding"/>
    <property type="evidence" value="ECO:0007669"/>
    <property type="project" value="InterPro"/>
</dbReference>
<accession>A0A9D2APY4</accession>
<dbReference type="PANTHER" id="PTHR32039">
    <property type="entry name" value="MAGNESIUM-CHELATASE SUBUNIT CHLI"/>
    <property type="match status" value="1"/>
</dbReference>
<dbReference type="InterPro" id="IPR020568">
    <property type="entry name" value="Ribosomal_Su5_D2-typ_SF"/>
</dbReference>
<dbReference type="Proteomes" id="UP000824246">
    <property type="component" value="Unassembled WGS sequence"/>
</dbReference>
<dbReference type="SUPFAM" id="SSF54211">
    <property type="entry name" value="Ribosomal protein S5 domain 2-like"/>
    <property type="match status" value="1"/>
</dbReference>
<dbReference type="NCBIfam" id="TIGR00368">
    <property type="entry name" value="YifB family Mg chelatase-like AAA ATPase"/>
    <property type="match status" value="1"/>
</dbReference>
<evidence type="ECO:0000259" key="4">
    <source>
        <dbReference type="SMART" id="SM00382"/>
    </source>
</evidence>
<dbReference type="InterPro" id="IPR004482">
    <property type="entry name" value="Mg_chelat-rel"/>
</dbReference>
<dbReference type="EMBL" id="DXFB01000021">
    <property type="protein sequence ID" value="HIX44741.1"/>
    <property type="molecule type" value="Genomic_DNA"/>
</dbReference>
<dbReference type="SUPFAM" id="SSF52540">
    <property type="entry name" value="P-loop containing nucleoside triphosphate hydrolases"/>
    <property type="match status" value="1"/>
</dbReference>
<dbReference type="Pfam" id="PF13541">
    <property type="entry name" value="ChlI"/>
    <property type="match status" value="1"/>
</dbReference>
<reference evidence="5" key="2">
    <citation type="submission" date="2021-04" db="EMBL/GenBank/DDBJ databases">
        <authorList>
            <person name="Gilroy R."/>
        </authorList>
    </citation>
    <scope>NUCLEOTIDE SEQUENCE</scope>
    <source>
        <strain evidence="5">ChiHjej12B11-16260</strain>
    </source>
</reference>
<sequence length="512" mass="56300">MLVKVFGAAMQGIDALPVTIEVNCSKGIRFLLVGLPDTAVKESHERIYSALSHNNYKFPRKQIIINMAPADIRKEGAAYDLPLAIGILAADEQISAERLQEYMVMGELSLDGGILPIKGALPIAIKARELGFKGLIVPEANVREAAVVNKLDVYGVKHISEVIEFFDGKNALSPTIIDTRAEFYKSYDNTDLDFCDVKGQENVKRAFEVAAAGGHNIILIGPPGAGKSMMAKRLPSILPPLTLHEALETTKVHSVAGKLGTGESLISRRPFRAPHHTISSVALVGGGTFPQPGEISLAHNGVLFLDELPEFNRQVLEVMRQPLEDRKITVSRAKYTIEYPAGVMLVASMNPCPCGYYNHPTRECICSPGAVQRYLNRISGPLLDRIDIQIEIVPVPFDKISSTAPAEPSRDIRARVIQARERQAERFADVPGVYCNAQMNTRLLNRFAVPDKEGLQRLKTAMTRFNLSARAYDRILKVARTIADLDNSNDITVTHISEAINYRNLDRAGWAG</sequence>
<dbReference type="InterPro" id="IPR003593">
    <property type="entry name" value="AAA+_ATPase"/>
</dbReference>
<comment type="caution">
    <text evidence="5">The sequence shown here is derived from an EMBL/GenBank/DDBJ whole genome shotgun (WGS) entry which is preliminary data.</text>
</comment>